<dbReference type="Gene3D" id="3.20.20.70">
    <property type="entry name" value="Aldolase class I"/>
    <property type="match status" value="1"/>
</dbReference>
<dbReference type="Pfam" id="PF03537">
    <property type="entry name" value="Glyco_hydro_114"/>
    <property type="match status" value="1"/>
</dbReference>
<dbReference type="PANTHER" id="PTHR35273:SF2">
    <property type="entry name" value="ALPHA-GALACTOSIDASE"/>
    <property type="match status" value="1"/>
</dbReference>
<dbReference type="Proteomes" id="UP000515154">
    <property type="component" value="Linkage group LG1"/>
</dbReference>
<gene>
    <name evidence="3" type="primary">LOC115215683</name>
</gene>
<dbReference type="KEGG" id="osn:115215683"/>
<sequence>MSPVLRFKMVYAGWIWTVLHLVILQQIASVLGCWWQFEPGMTWQWQLTSPLDLTHEVEMYDVDLYDTYKPQFDYLKKSHILVVCYISVGTWENWRPDAHSFPNSTLGKPLSKWPGERWLDIRSPDVKRIISQRIELARRRGCDGIEPDNIDAYENDNGFGLTANDQLQYNIWLSVEAHSRNLSIGLKNDPNQAAKLEKYFDWALTESCMKYKECDLFKPFIQNNKAVFHVEYVRNRSRGKRVKQMVCKHITKGFSTLIKLRRLNAWRLSCDS</sequence>
<dbReference type="InterPro" id="IPR004352">
    <property type="entry name" value="GH114_TIM-barrel"/>
</dbReference>
<dbReference type="PROSITE" id="PS51257">
    <property type="entry name" value="PROKAR_LIPOPROTEIN"/>
    <property type="match status" value="1"/>
</dbReference>
<reference evidence="3" key="1">
    <citation type="submission" date="2025-08" db="UniProtKB">
        <authorList>
            <consortium name="RefSeq"/>
        </authorList>
    </citation>
    <scope>IDENTIFICATION</scope>
</reference>
<name>A0A6P7SR97_9MOLL</name>
<dbReference type="PANTHER" id="PTHR35273">
    <property type="entry name" value="ALPHA-1,4 POLYGALACTOSAMINIDASE, PUTATIVE (AFU_ORTHOLOGUE AFUA_3G07890)-RELATED"/>
    <property type="match status" value="1"/>
</dbReference>
<dbReference type="AlphaFoldDB" id="A0A6P7SR97"/>
<organism evidence="2 3">
    <name type="scientific">Octopus sinensis</name>
    <name type="common">East Asian common octopus</name>
    <dbReference type="NCBI Taxonomy" id="2607531"/>
    <lineage>
        <taxon>Eukaryota</taxon>
        <taxon>Metazoa</taxon>
        <taxon>Spiralia</taxon>
        <taxon>Lophotrochozoa</taxon>
        <taxon>Mollusca</taxon>
        <taxon>Cephalopoda</taxon>
        <taxon>Coleoidea</taxon>
        <taxon>Octopodiformes</taxon>
        <taxon>Octopoda</taxon>
        <taxon>Incirrata</taxon>
        <taxon>Octopodidae</taxon>
        <taxon>Octopus</taxon>
    </lineage>
</organism>
<dbReference type="RefSeq" id="XP_029640820.1">
    <property type="nucleotide sequence ID" value="XM_029784960.2"/>
</dbReference>
<protein>
    <submittedName>
        <fullName evidence="3">Uncharacterized protein LOC115215683 isoform X1</fullName>
    </submittedName>
</protein>
<dbReference type="InterPro" id="IPR013785">
    <property type="entry name" value="Aldolase_TIM"/>
</dbReference>
<dbReference type="SUPFAM" id="SSF51445">
    <property type="entry name" value="(Trans)glycosidases"/>
    <property type="match status" value="1"/>
</dbReference>
<accession>A0A6P7SR97</accession>
<dbReference type="InterPro" id="IPR017853">
    <property type="entry name" value="GH"/>
</dbReference>
<evidence type="ECO:0000313" key="2">
    <source>
        <dbReference type="Proteomes" id="UP000515154"/>
    </source>
</evidence>
<keyword evidence="2" id="KW-1185">Reference proteome</keyword>
<proteinExistence type="predicted"/>
<feature type="domain" description="Glycoside-hydrolase family GH114 TIM-barrel" evidence="1">
    <location>
        <begin position="42"/>
        <end position="266"/>
    </location>
</feature>
<evidence type="ECO:0000313" key="3">
    <source>
        <dbReference type="RefSeq" id="XP_029640820.1"/>
    </source>
</evidence>
<evidence type="ECO:0000259" key="1">
    <source>
        <dbReference type="Pfam" id="PF03537"/>
    </source>
</evidence>